<dbReference type="SUPFAM" id="SSF55729">
    <property type="entry name" value="Acyl-CoA N-acyltransferases (Nat)"/>
    <property type="match status" value="1"/>
</dbReference>
<dbReference type="OrthoDB" id="9798081at2"/>
<dbReference type="Proteomes" id="UP000202259">
    <property type="component" value="Chromosome"/>
</dbReference>
<evidence type="ECO:0000313" key="3">
    <source>
        <dbReference type="Proteomes" id="UP000202259"/>
    </source>
</evidence>
<name>A0A222GAH4_9GAMM</name>
<proteinExistence type="predicted"/>
<dbReference type="PROSITE" id="PS51186">
    <property type="entry name" value="GNAT"/>
    <property type="match status" value="1"/>
</dbReference>
<sequence length="169" mass="18764">MILDTARLKLRLLNTSDAEMILALLNEESFIKNIGDKAVRNLQDALNYINNGPLAVQAKFGFSFYCCVKKDDGQAIGISGLTKRDGIDYPEIGFAFFAKYCRQGYGFESAQAIIHYANAQLAIKHLQAICNPDNEASKTLLQRLGFSFDKHTTLADTNQTVMLFDLNAS</sequence>
<keyword evidence="3" id="KW-1185">Reference proteome</keyword>
<accession>A0A222GAH4</accession>
<dbReference type="Gene3D" id="3.40.630.30">
    <property type="match status" value="1"/>
</dbReference>
<reference evidence="2 3" key="1">
    <citation type="submission" date="2017-08" db="EMBL/GenBank/DDBJ databases">
        <title>Complete genome of Colwellia sp. NB097-1, a psychrophile bacterium ioslated from Bering Sea.</title>
        <authorList>
            <person name="Chen X."/>
        </authorList>
    </citation>
    <scope>NUCLEOTIDE SEQUENCE [LARGE SCALE GENOMIC DNA]</scope>
    <source>
        <strain evidence="2 3">NB097-1</strain>
    </source>
</reference>
<dbReference type="PANTHER" id="PTHR43792:SF1">
    <property type="entry name" value="N-ACETYLTRANSFERASE DOMAIN-CONTAINING PROTEIN"/>
    <property type="match status" value="1"/>
</dbReference>
<evidence type="ECO:0000259" key="1">
    <source>
        <dbReference type="PROSITE" id="PS51186"/>
    </source>
</evidence>
<dbReference type="Pfam" id="PF13302">
    <property type="entry name" value="Acetyltransf_3"/>
    <property type="match status" value="1"/>
</dbReference>
<dbReference type="EMBL" id="CP020465">
    <property type="protein sequence ID" value="ASP48889.1"/>
    <property type="molecule type" value="Genomic_DNA"/>
</dbReference>
<feature type="domain" description="N-acetyltransferase" evidence="1">
    <location>
        <begin position="8"/>
        <end position="167"/>
    </location>
</feature>
<organism evidence="2 3">
    <name type="scientific">Cognaticolwellia beringensis</name>
    <dbReference type="NCBI Taxonomy" id="1967665"/>
    <lineage>
        <taxon>Bacteria</taxon>
        <taxon>Pseudomonadati</taxon>
        <taxon>Pseudomonadota</taxon>
        <taxon>Gammaproteobacteria</taxon>
        <taxon>Alteromonadales</taxon>
        <taxon>Colwelliaceae</taxon>
        <taxon>Cognaticolwellia</taxon>
    </lineage>
</organism>
<keyword evidence="2" id="KW-0808">Transferase</keyword>
<evidence type="ECO:0000313" key="2">
    <source>
        <dbReference type="EMBL" id="ASP48889.1"/>
    </source>
</evidence>
<dbReference type="InterPro" id="IPR016181">
    <property type="entry name" value="Acyl_CoA_acyltransferase"/>
</dbReference>
<dbReference type="AlphaFoldDB" id="A0A222GAH4"/>
<gene>
    <name evidence="2" type="ORF">B5D82_14600</name>
</gene>
<dbReference type="GO" id="GO:0016747">
    <property type="term" value="F:acyltransferase activity, transferring groups other than amino-acyl groups"/>
    <property type="evidence" value="ECO:0007669"/>
    <property type="project" value="InterPro"/>
</dbReference>
<dbReference type="InterPro" id="IPR051531">
    <property type="entry name" value="N-acetyltransferase"/>
</dbReference>
<dbReference type="PANTHER" id="PTHR43792">
    <property type="entry name" value="GNAT FAMILY, PUTATIVE (AFU_ORTHOLOGUE AFUA_3G00765)-RELATED-RELATED"/>
    <property type="match status" value="1"/>
</dbReference>
<protein>
    <submittedName>
        <fullName evidence="2">N-acetyltransferase</fullName>
    </submittedName>
</protein>
<dbReference type="KEGG" id="cber:B5D82_14600"/>
<dbReference type="RefSeq" id="WP_081152538.1">
    <property type="nucleotide sequence ID" value="NZ_CP020465.1"/>
</dbReference>
<dbReference type="InterPro" id="IPR000182">
    <property type="entry name" value="GNAT_dom"/>
</dbReference>